<comment type="caution">
    <text evidence="1">The sequence shown here is derived from an EMBL/GenBank/DDBJ whole genome shotgun (WGS) entry which is preliminary data.</text>
</comment>
<evidence type="ECO:0000313" key="3">
    <source>
        <dbReference type="Proteomes" id="UP000681967"/>
    </source>
</evidence>
<reference evidence="1" key="1">
    <citation type="submission" date="2021-02" db="EMBL/GenBank/DDBJ databases">
        <authorList>
            <person name="Nowell W R."/>
        </authorList>
    </citation>
    <scope>NUCLEOTIDE SEQUENCE</scope>
</reference>
<protein>
    <submittedName>
        <fullName evidence="1">Uncharacterized protein</fullName>
    </submittedName>
</protein>
<name>A0A8S2TLR1_9BILA</name>
<feature type="non-terminal residue" evidence="1">
    <location>
        <position position="1"/>
    </location>
</feature>
<dbReference type="AlphaFoldDB" id="A0A8S2TLR1"/>
<proteinExistence type="predicted"/>
<gene>
    <name evidence="1" type="ORF">BYL167_LOCUS27301</name>
    <name evidence="2" type="ORF">SMN809_LOCUS30515</name>
</gene>
<accession>A0A8S2TLR1</accession>
<dbReference type="EMBL" id="CAJOBH010034729">
    <property type="protein sequence ID" value="CAF4296287.1"/>
    <property type="molecule type" value="Genomic_DNA"/>
</dbReference>
<dbReference type="Proteomes" id="UP000681967">
    <property type="component" value="Unassembled WGS sequence"/>
</dbReference>
<evidence type="ECO:0000313" key="1">
    <source>
        <dbReference type="EMBL" id="CAF4296287.1"/>
    </source>
</evidence>
<organism evidence="1 3">
    <name type="scientific">Rotaria magnacalcarata</name>
    <dbReference type="NCBI Taxonomy" id="392030"/>
    <lineage>
        <taxon>Eukaryota</taxon>
        <taxon>Metazoa</taxon>
        <taxon>Spiralia</taxon>
        <taxon>Gnathifera</taxon>
        <taxon>Rotifera</taxon>
        <taxon>Eurotatoria</taxon>
        <taxon>Bdelloidea</taxon>
        <taxon>Philodinida</taxon>
        <taxon>Philodinidae</taxon>
        <taxon>Rotaria</taxon>
    </lineage>
</organism>
<dbReference type="Proteomes" id="UP000676336">
    <property type="component" value="Unassembled WGS sequence"/>
</dbReference>
<evidence type="ECO:0000313" key="2">
    <source>
        <dbReference type="EMBL" id="CAF4402634.1"/>
    </source>
</evidence>
<sequence>VTATLAALPDAAGFLSTSLIIPTATVCRISRTAKRPNGG</sequence>
<dbReference type="EMBL" id="CAJOBI010057931">
    <property type="protein sequence ID" value="CAF4402634.1"/>
    <property type="molecule type" value="Genomic_DNA"/>
</dbReference>